<gene>
    <name evidence="2" type="ORF">FPD38_05900</name>
</gene>
<dbReference type="AlphaFoldDB" id="A0A5C7E477"/>
<evidence type="ECO:0000256" key="1">
    <source>
        <dbReference type="SAM" id="Phobius"/>
    </source>
</evidence>
<keyword evidence="1" id="KW-1133">Transmembrane helix</keyword>
<feature type="transmembrane region" description="Helical" evidence="1">
    <location>
        <begin position="102"/>
        <end position="120"/>
    </location>
</feature>
<keyword evidence="1" id="KW-0472">Membrane</keyword>
<reference evidence="2 3" key="1">
    <citation type="submission" date="2019-07" db="EMBL/GenBank/DDBJ databases">
        <title>Rapid identification of Enteric Bacteria from Whole Genome Sequences (WGS) using Average Nucleotide Identity (ANI).</title>
        <authorList>
            <person name="Lane C."/>
        </authorList>
    </citation>
    <scope>NUCLEOTIDE SEQUENCE [LARGE SCALE GENOMIC DNA]</scope>
    <source>
        <strain evidence="2 3">2016D-0084</strain>
    </source>
</reference>
<comment type="caution">
    <text evidence="2">The sequence shown here is derived from an EMBL/GenBank/DDBJ whole genome shotgun (WGS) entry which is preliminary data.</text>
</comment>
<organism evidence="2 3">
    <name type="scientific">Campylobacter volucris</name>
    <dbReference type="NCBI Taxonomy" id="1031542"/>
    <lineage>
        <taxon>Bacteria</taxon>
        <taxon>Pseudomonadati</taxon>
        <taxon>Campylobacterota</taxon>
        <taxon>Epsilonproteobacteria</taxon>
        <taxon>Campylobacterales</taxon>
        <taxon>Campylobacteraceae</taxon>
        <taxon>Campylobacter</taxon>
    </lineage>
</organism>
<dbReference type="Proteomes" id="UP000321629">
    <property type="component" value="Unassembled WGS sequence"/>
</dbReference>
<proteinExistence type="predicted"/>
<evidence type="ECO:0000313" key="3">
    <source>
        <dbReference type="Proteomes" id="UP000321629"/>
    </source>
</evidence>
<accession>A0A5C7E477</accession>
<name>A0A5C7E477_9BACT</name>
<sequence length="146" mass="17170">MIILALILTIAFGLFSLSLIAASEEFQKFKPEFERLLNSKNEAIVMLTEKMIKDSLSFFSIYCFMFKKYKNINNKKHIKLTKEEEEAIKILTTSYLKINATAYWYNYVIIFILISISNMFRKINFSIFNIQESISNIEKTNLAYTK</sequence>
<dbReference type="RefSeq" id="WP_147555812.1">
    <property type="nucleotide sequence ID" value="NZ_VOWJ01000030.1"/>
</dbReference>
<evidence type="ECO:0000313" key="2">
    <source>
        <dbReference type="EMBL" id="TXE87090.1"/>
    </source>
</evidence>
<keyword evidence="1" id="KW-0812">Transmembrane</keyword>
<protein>
    <submittedName>
        <fullName evidence="2">Uncharacterized protein</fullName>
    </submittedName>
</protein>
<dbReference type="EMBL" id="VOWJ01000030">
    <property type="protein sequence ID" value="TXE87090.1"/>
    <property type="molecule type" value="Genomic_DNA"/>
</dbReference>